<evidence type="ECO:0000256" key="1">
    <source>
        <dbReference type="ARBA" id="ARBA00022801"/>
    </source>
</evidence>
<feature type="signal peptide" evidence="2">
    <location>
        <begin position="1"/>
        <end position="20"/>
    </location>
</feature>
<organism evidence="4 5">
    <name type="scientific">Flavobacterium nitrogenifigens</name>
    <dbReference type="NCBI Taxonomy" id="1617283"/>
    <lineage>
        <taxon>Bacteria</taxon>
        <taxon>Pseudomonadati</taxon>
        <taxon>Bacteroidota</taxon>
        <taxon>Flavobacteriia</taxon>
        <taxon>Flavobacteriales</taxon>
        <taxon>Flavobacteriaceae</taxon>
        <taxon>Flavobacterium</taxon>
    </lineage>
</organism>
<proteinExistence type="predicted"/>
<dbReference type="Proteomes" id="UP000561681">
    <property type="component" value="Unassembled WGS sequence"/>
</dbReference>
<keyword evidence="5" id="KW-1185">Reference proteome</keyword>
<evidence type="ECO:0000256" key="2">
    <source>
        <dbReference type="SAM" id="SignalP"/>
    </source>
</evidence>
<dbReference type="EMBL" id="JACHLD010000003">
    <property type="protein sequence ID" value="MBB4802318.1"/>
    <property type="molecule type" value="Genomic_DNA"/>
</dbReference>
<dbReference type="SUPFAM" id="SSF53474">
    <property type="entry name" value="alpha/beta-Hydrolases"/>
    <property type="match status" value="1"/>
</dbReference>
<evidence type="ECO:0000313" key="5">
    <source>
        <dbReference type="Proteomes" id="UP000561681"/>
    </source>
</evidence>
<dbReference type="AlphaFoldDB" id="A0A7W7IXY0"/>
<dbReference type="InterPro" id="IPR029058">
    <property type="entry name" value="AB_hydrolase_fold"/>
</dbReference>
<keyword evidence="2" id="KW-0732">Signal</keyword>
<accession>A0A7W7IXY0</accession>
<evidence type="ECO:0000259" key="3">
    <source>
        <dbReference type="Pfam" id="PF20434"/>
    </source>
</evidence>
<dbReference type="Pfam" id="PF20434">
    <property type="entry name" value="BD-FAE"/>
    <property type="match status" value="1"/>
</dbReference>
<dbReference type="Gene3D" id="3.40.50.1820">
    <property type="entry name" value="alpha/beta hydrolase"/>
    <property type="match status" value="1"/>
</dbReference>
<evidence type="ECO:0000313" key="4">
    <source>
        <dbReference type="EMBL" id="MBB4802318.1"/>
    </source>
</evidence>
<feature type="domain" description="BD-FAE-like" evidence="3">
    <location>
        <begin position="77"/>
        <end position="256"/>
    </location>
</feature>
<dbReference type="EC" id="3.1.1.11" evidence="4"/>
<dbReference type="PANTHER" id="PTHR48081">
    <property type="entry name" value="AB HYDROLASE SUPERFAMILY PROTEIN C4A8.06C"/>
    <property type="match status" value="1"/>
</dbReference>
<dbReference type="PANTHER" id="PTHR48081:SF13">
    <property type="entry name" value="ALPHA_BETA HYDROLASE"/>
    <property type="match status" value="1"/>
</dbReference>
<dbReference type="GO" id="GO:0030599">
    <property type="term" value="F:pectinesterase activity"/>
    <property type="evidence" value="ECO:0007669"/>
    <property type="project" value="UniProtKB-EC"/>
</dbReference>
<keyword evidence="1 4" id="KW-0378">Hydrolase</keyword>
<feature type="chain" id="PRO_5031212298" evidence="2">
    <location>
        <begin position="21"/>
        <end position="316"/>
    </location>
</feature>
<name>A0A7W7IXY0_9FLAO</name>
<sequence length="316" mass="35864">MKSKMQKLKLFLLFFLNVIAVQSQQYQIDSSYTIKSTYAKLIKKYPLITIPEIKPNQDVQVTFDLVYNKEKERELHLDAFVNKKNKKSPAVIMIHGGGWRSGNKDQMQFLGREIASKGYSAFSIEYRLSLEAKYPTGVIDVKNAIKFIKDNASKFNVNVNKIAVLGCSSGGQMAALIGTTNNNSIFEDKAFKSKSSSKVNAIIDVDGVLAFKHPESSEGDMAAFWLGGKSDEIPEIWKEASALTHTDKNTPPVLYICSSIPRFHAGRDDMIKILNENKIYNEVQTIPDSPHSFWFYEPWFKQTISYTIQFLDKIFK</sequence>
<dbReference type="RefSeq" id="WP_246453490.1">
    <property type="nucleotide sequence ID" value="NZ_JACHLD010000003.1"/>
</dbReference>
<protein>
    <submittedName>
        <fullName evidence="4">Pectinesterase</fullName>
        <ecNumber evidence="4">3.1.1.11</ecNumber>
    </submittedName>
</protein>
<reference evidence="4 5" key="1">
    <citation type="submission" date="2020-08" db="EMBL/GenBank/DDBJ databases">
        <title>Functional genomics of gut bacteria from endangered species of beetles.</title>
        <authorList>
            <person name="Carlos-Shanley C."/>
        </authorList>
    </citation>
    <scope>NUCLEOTIDE SEQUENCE [LARGE SCALE GENOMIC DNA]</scope>
    <source>
        <strain evidence="4 5">S00142</strain>
    </source>
</reference>
<gene>
    <name evidence="4" type="ORF">HNP37_002391</name>
</gene>
<dbReference type="InterPro" id="IPR050300">
    <property type="entry name" value="GDXG_lipolytic_enzyme"/>
</dbReference>
<comment type="caution">
    <text evidence="4">The sequence shown here is derived from an EMBL/GenBank/DDBJ whole genome shotgun (WGS) entry which is preliminary data.</text>
</comment>
<dbReference type="InterPro" id="IPR049492">
    <property type="entry name" value="BD-FAE-like_dom"/>
</dbReference>